<name>A0A4Y7RYJ7_9FIRM</name>
<dbReference type="EMBL" id="QFFZ01000002">
    <property type="protein sequence ID" value="TEB13387.1"/>
    <property type="molecule type" value="Genomic_DNA"/>
</dbReference>
<organism evidence="1 2">
    <name type="scientific">Pelotomaculum propionicicum</name>
    <dbReference type="NCBI Taxonomy" id="258475"/>
    <lineage>
        <taxon>Bacteria</taxon>
        <taxon>Bacillati</taxon>
        <taxon>Bacillota</taxon>
        <taxon>Clostridia</taxon>
        <taxon>Eubacteriales</taxon>
        <taxon>Desulfotomaculaceae</taxon>
        <taxon>Pelotomaculum</taxon>
    </lineage>
</organism>
<evidence type="ECO:0000313" key="1">
    <source>
        <dbReference type="EMBL" id="TEB13387.1"/>
    </source>
</evidence>
<sequence length="83" mass="9551">MIIITELDGRVIWMWPELIRHWASTSRIPAAVIVENCHVRMVGDWGYVKGVDMGTFATVEMALEAKRRIELEMPRAIIREVVS</sequence>
<dbReference type="Proteomes" id="UP000297597">
    <property type="component" value="Unassembled WGS sequence"/>
</dbReference>
<comment type="caution">
    <text evidence="1">The sequence shown here is derived from an EMBL/GenBank/DDBJ whole genome shotgun (WGS) entry which is preliminary data.</text>
</comment>
<proteinExistence type="predicted"/>
<keyword evidence="2" id="KW-1185">Reference proteome</keyword>
<protein>
    <submittedName>
        <fullName evidence="1">Uncharacterized protein</fullName>
    </submittedName>
</protein>
<accession>A0A4Y7RYJ7</accession>
<evidence type="ECO:0000313" key="2">
    <source>
        <dbReference type="Proteomes" id="UP000297597"/>
    </source>
</evidence>
<gene>
    <name evidence="1" type="ORF">Pmgp_00281</name>
</gene>
<dbReference type="AlphaFoldDB" id="A0A4Y7RYJ7"/>
<reference evidence="1 2" key="1">
    <citation type="journal article" date="2018" name="Environ. Microbiol.">
        <title>Novel energy conservation strategies and behaviour of Pelotomaculum schinkii driving syntrophic propionate catabolism.</title>
        <authorList>
            <person name="Hidalgo-Ahumada C.A.P."/>
            <person name="Nobu M.K."/>
            <person name="Narihiro T."/>
            <person name="Tamaki H."/>
            <person name="Liu W.T."/>
            <person name="Kamagata Y."/>
            <person name="Stams A.J.M."/>
            <person name="Imachi H."/>
            <person name="Sousa D.Z."/>
        </authorList>
    </citation>
    <scope>NUCLEOTIDE SEQUENCE [LARGE SCALE GENOMIC DNA]</scope>
    <source>
        <strain evidence="1 2">MGP</strain>
    </source>
</reference>